<sequence length="161" mass="17530">MHLFTLLAAKRGYQLACKLAPKLPQAPLAWALVKGLNHELRQEIEAGEFDFLDGKVLAIAVKDLAIQCALTKQGPRLVAASRHQVADATIAAVLPDLVAIIVGREDPDTLFFQRKLSISGDTELGLTAKNRLDAVDKNRLAQWLQKGLNTMDKTLAQVVAP</sequence>
<dbReference type="EMBL" id="JBHSCX010000015">
    <property type="protein sequence ID" value="MFC4363148.1"/>
    <property type="molecule type" value="Genomic_DNA"/>
</dbReference>
<proteinExistence type="inferred from homology"/>
<organism evidence="3 4">
    <name type="scientific">Simiduia curdlanivorans</name>
    <dbReference type="NCBI Taxonomy" id="1492769"/>
    <lineage>
        <taxon>Bacteria</taxon>
        <taxon>Pseudomonadati</taxon>
        <taxon>Pseudomonadota</taxon>
        <taxon>Gammaproteobacteria</taxon>
        <taxon>Cellvibrionales</taxon>
        <taxon>Cellvibrionaceae</taxon>
        <taxon>Simiduia</taxon>
    </lineage>
</organism>
<comment type="function">
    <text evidence="1">Required for O(2)-independent ubiquinone (coenzyme Q) biosynthesis. Likely functions as an accessory factor.</text>
</comment>
<evidence type="ECO:0000313" key="4">
    <source>
        <dbReference type="Proteomes" id="UP001595840"/>
    </source>
</evidence>
<dbReference type="Proteomes" id="UP001595840">
    <property type="component" value="Unassembled WGS sequence"/>
</dbReference>
<comment type="pathway">
    <text evidence="1">Cofactor biosynthesis; ubiquinone biosynthesis.</text>
</comment>
<comment type="similarity">
    <text evidence="1">Belongs to the UbiT family.</text>
</comment>
<dbReference type="InterPro" id="IPR036527">
    <property type="entry name" value="SCP2_sterol-bd_dom_sf"/>
</dbReference>
<keyword evidence="4" id="KW-1185">Reference proteome</keyword>
<reference evidence="4" key="1">
    <citation type="journal article" date="2019" name="Int. J. Syst. Evol. Microbiol.">
        <title>The Global Catalogue of Microorganisms (GCM) 10K type strain sequencing project: providing services to taxonomists for standard genome sequencing and annotation.</title>
        <authorList>
            <consortium name="The Broad Institute Genomics Platform"/>
            <consortium name="The Broad Institute Genome Sequencing Center for Infectious Disease"/>
            <person name="Wu L."/>
            <person name="Ma J."/>
        </authorList>
    </citation>
    <scope>NUCLEOTIDE SEQUENCE [LARGE SCALE GENOMIC DNA]</scope>
    <source>
        <strain evidence="4">CECT 8570</strain>
    </source>
</reference>
<dbReference type="HAMAP" id="MF_02231">
    <property type="entry name" value="UbiT"/>
    <property type="match status" value="1"/>
</dbReference>
<dbReference type="InterPro" id="IPR016830">
    <property type="entry name" value="UbiT"/>
</dbReference>
<gene>
    <name evidence="1" type="primary">ubiT</name>
    <name evidence="3" type="ORF">ACFOX3_12595</name>
</gene>
<protein>
    <recommendedName>
        <fullName evidence="1">Ubiquinone biosynthesis accessory factor UbiT</fullName>
    </recommendedName>
</protein>
<feature type="domain" description="SCP2" evidence="2">
    <location>
        <begin position="42"/>
        <end position="130"/>
    </location>
</feature>
<name>A0ABV8V5J8_9GAMM</name>
<dbReference type="Gene3D" id="3.30.1050.10">
    <property type="entry name" value="SCP2 sterol-binding domain"/>
    <property type="match status" value="1"/>
</dbReference>
<dbReference type="RefSeq" id="WP_290265018.1">
    <property type="nucleotide sequence ID" value="NZ_JAUFQG010000006.1"/>
</dbReference>
<evidence type="ECO:0000256" key="1">
    <source>
        <dbReference type="HAMAP-Rule" id="MF_02231"/>
    </source>
</evidence>
<dbReference type="SUPFAM" id="SSF55718">
    <property type="entry name" value="SCP-like"/>
    <property type="match status" value="1"/>
</dbReference>
<comment type="caution">
    <text evidence="3">The sequence shown here is derived from an EMBL/GenBank/DDBJ whole genome shotgun (WGS) entry which is preliminary data.</text>
</comment>
<evidence type="ECO:0000259" key="2">
    <source>
        <dbReference type="Pfam" id="PF02036"/>
    </source>
</evidence>
<evidence type="ECO:0000313" key="3">
    <source>
        <dbReference type="EMBL" id="MFC4363148.1"/>
    </source>
</evidence>
<accession>A0ABV8V5J8</accession>
<dbReference type="Pfam" id="PF02036">
    <property type="entry name" value="SCP2"/>
    <property type="match status" value="1"/>
</dbReference>
<keyword evidence="1" id="KW-0831">Ubiquinone biosynthesis</keyword>
<dbReference type="InterPro" id="IPR003033">
    <property type="entry name" value="SCP2_sterol-bd_dom"/>
</dbReference>